<proteinExistence type="predicted"/>
<feature type="chain" id="PRO_5011620609" description="DUF3558 domain-containing protein" evidence="2">
    <location>
        <begin position="31"/>
        <end position="342"/>
    </location>
</feature>
<dbReference type="Proteomes" id="UP000199623">
    <property type="component" value="Unassembled WGS sequence"/>
</dbReference>
<keyword evidence="2" id="KW-0732">Signal</keyword>
<sequence length="342" mass="36100">MHVVPRFRATAVVAAAALLMAGCATGPGLAKTNSPRRTVQAGAERDPADPSATTRPSAQPGKPVDPAFAAERLRLVDPCAVIEKDLLETVGTPSRYSSSNYTRCSNYMKDKAGKTLSVTIDIGYSLTSTDLKNATKTIAGLKSGEQKLSSSCFITAVTQESPGMAVRVQITTGSGSEAAEPCEPGRKVLEGAIRKLRGNPAKYSPGKGSPVEVDPCEIVDKAMLSPVLGASPRALPFGLHQCSWTGQSAQMQLDIKTVRIPKDGKFDSKSVEVDLGDGLKGYQAFKDTSYPSCELVIVRTKDTSDAGEIVEFIVGGSKSKEFDRCEATQAFAKAVLPKLPSA</sequence>
<feature type="signal peptide" evidence="2">
    <location>
        <begin position="1"/>
        <end position="30"/>
    </location>
</feature>
<gene>
    <name evidence="3" type="ORF">SAMN05216553_104486</name>
</gene>
<accession>A0A1G7QJT2</accession>
<dbReference type="AlphaFoldDB" id="A0A1G7QJT2"/>
<dbReference type="PROSITE" id="PS51257">
    <property type="entry name" value="PROKAR_LIPOPROTEIN"/>
    <property type="match status" value="1"/>
</dbReference>
<evidence type="ECO:0008006" key="5">
    <source>
        <dbReference type="Google" id="ProtNLM"/>
    </source>
</evidence>
<dbReference type="STRING" id="200378.SAMN05216553_104486"/>
<dbReference type="EMBL" id="FNCC01000004">
    <property type="protein sequence ID" value="SDF98801.1"/>
    <property type="molecule type" value="Genomic_DNA"/>
</dbReference>
<evidence type="ECO:0000256" key="1">
    <source>
        <dbReference type="SAM" id="MobiDB-lite"/>
    </source>
</evidence>
<feature type="region of interest" description="Disordered" evidence="1">
    <location>
        <begin position="29"/>
        <end position="65"/>
    </location>
</feature>
<evidence type="ECO:0000313" key="3">
    <source>
        <dbReference type="EMBL" id="SDF98801.1"/>
    </source>
</evidence>
<name>A0A1G7QJT2_9PSEU</name>
<protein>
    <recommendedName>
        <fullName evidence="5">DUF3558 domain-containing protein</fullName>
    </recommendedName>
</protein>
<evidence type="ECO:0000256" key="2">
    <source>
        <dbReference type="SAM" id="SignalP"/>
    </source>
</evidence>
<reference evidence="4" key="1">
    <citation type="submission" date="2016-10" db="EMBL/GenBank/DDBJ databases">
        <authorList>
            <person name="Varghese N."/>
            <person name="Submissions S."/>
        </authorList>
    </citation>
    <scope>NUCLEOTIDE SEQUENCE [LARGE SCALE GENOMIC DNA]</scope>
    <source>
        <strain evidence="4">CGMCC 4.3506</strain>
    </source>
</reference>
<organism evidence="3 4">
    <name type="scientific">Lentzea fradiae</name>
    <dbReference type="NCBI Taxonomy" id="200378"/>
    <lineage>
        <taxon>Bacteria</taxon>
        <taxon>Bacillati</taxon>
        <taxon>Actinomycetota</taxon>
        <taxon>Actinomycetes</taxon>
        <taxon>Pseudonocardiales</taxon>
        <taxon>Pseudonocardiaceae</taxon>
        <taxon>Lentzea</taxon>
    </lineage>
</organism>
<keyword evidence="4" id="KW-1185">Reference proteome</keyword>
<evidence type="ECO:0000313" key="4">
    <source>
        <dbReference type="Proteomes" id="UP000199623"/>
    </source>
</evidence>